<proteinExistence type="inferred from homology"/>
<reference evidence="3 4" key="1">
    <citation type="submission" date="2023-01" db="EMBL/GenBank/DDBJ databases">
        <title>Cultivation and genomic characterization of new, ubiquitous marine nitrite-oxidizing bacteria from the Nitrospirales.</title>
        <authorList>
            <person name="Mueller A.J."/>
            <person name="Daebeler A."/>
            <person name="Herbold C.W."/>
            <person name="Kirkegaard R.H."/>
            <person name="Daims H."/>
        </authorList>
    </citation>
    <scope>NUCLEOTIDE SEQUENCE [LARGE SCALE GENOMIC DNA]</scope>
    <source>
        <strain evidence="3 4">VA</strain>
    </source>
</reference>
<dbReference type="Gene3D" id="3.40.50.620">
    <property type="entry name" value="HUPs"/>
    <property type="match status" value="2"/>
</dbReference>
<feature type="domain" description="UspA" evidence="2">
    <location>
        <begin position="2"/>
        <end position="142"/>
    </location>
</feature>
<dbReference type="RefSeq" id="WP_312646883.1">
    <property type="nucleotide sequence ID" value="NZ_CP116967.1"/>
</dbReference>
<evidence type="ECO:0000313" key="4">
    <source>
        <dbReference type="Proteomes" id="UP001302719"/>
    </source>
</evidence>
<keyword evidence="4" id="KW-1185">Reference proteome</keyword>
<feature type="domain" description="UspA" evidence="2">
    <location>
        <begin position="149"/>
        <end position="287"/>
    </location>
</feature>
<dbReference type="KEGG" id="nall:PP769_09525"/>
<dbReference type="Pfam" id="PF00582">
    <property type="entry name" value="Usp"/>
    <property type="match status" value="2"/>
</dbReference>
<dbReference type="CDD" id="cd00293">
    <property type="entry name" value="USP-like"/>
    <property type="match status" value="2"/>
</dbReference>
<name>A0AA96GE48_9BACT</name>
<dbReference type="PANTHER" id="PTHR46268:SF6">
    <property type="entry name" value="UNIVERSAL STRESS PROTEIN UP12"/>
    <property type="match status" value="1"/>
</dbReference>
<dbReference type="EMBL" id="CP116967">
    <property type="protein sequence ID" value="WNM59976.1"/>
    <property type="molecule type" value="Genomic_DNA"/>
</dbReference>
<dbReference type="PANTHER" id="PTHR46268">
    <property type="entry name" value="STRESS RESPONSE PROTEIN NHAX"/>
    <property type="match status" value="1"/>
</dbReference>
<dbReference type="InterPro" id="IPR006016">
    <property type="entry name" value="UspA"/>
</dbReference>
<dbReference type="InterPro" id="IPR014729">
    <property type="entry name" value="Rossmann-like_a/b/a_fold"/>
</dbReference>
<evidence type="ECO:0000259" key="2">
    <source>
        <dbReference type="Pfam" id="PF00582"/>
    </source>
</evidence>
<sequence length="287" mass="31660">MRIVVPVDGSSCSTSSVHTLAHFAPPEELTLVHALHLPDFNYPMVTPDLRTEAQEEIKEQLRNEGEEILDAAQKHLPADFSHVQRIHQIGHPVDVIVETARSAQSNLIVLGARGLGPVKELVLGSVSHRVLMHAPCSTMIVKTPISQLKKILLPIEGQEDAEAALQFLALQPFRQPVEVEVFAVWPQPQLSWPTTVGQSDRLEAQAIEEAQERMKAITDRLTRMNFACQAHVGIGDPAYAILEQRHASQSDLIMMGMHGRGGFARFLMGSVSHSVLHQTSCPVLIVR</sequence>
<dbReference type="InterPro" id="IPR006015">
    <property type="entry name" value="Universal_stress_UspA"/>
</dbReference>
<protein>
    <submittedName>
        <fullName evidence="3">Universal stress protein</fullName>
    </submittedName>
</protein>
<dbReference type="AlphaFoldDB" id="A0AA96GE48"/>
<accession>A0AA96GE48</accession>
<dbReference type="SUPFAM" id="SSF52402">
    <property type="entry name" value="Adenine nucleotide alpha hydrolases-like"/>
    <property type="match status" value="2"/>
</dbReference>
<organism evidence="3 4">
    <name type="scientific">Candidatus Nitrospira allomarina</name>
    <dbReference type="NCBI Taxonomy" id="3020900"/>
    <lineage>
        <taxon>Bacteria</taxon>
        <taxon>Pseudomonadati</taxon>
        <taxon>Nitrospirota</taxon>
        <taxon>Nitrospiria</taxon>
        <taxon>Nitrospirales</taxon>
        <taxon>Nitrospiraceae</taxon>
        <taxon>Nitrospira</taxon>
    </lineage>
</organism>
<dbReference type="PRINTS" id="PR01438">
    <property type="entry name" value="UNVRSLSTRESS"/>
</dbReference>
<comment type="similarity">
    <text evidence="1">Belongs to the universal stress protein A family.</text>
</comment>
<gene>
    <name evidence="3" type="ORF">PP769_09525</name>
</gene>
<evidence type="ECO:0000256" key="1">
    <source>
        <dbReference type="ARBA" id="ARBA00008791"/>
    </source>
</evidence>
<dbReference type="Proteomes" id="UP001302719">
    <property type="component" value="Chromosome"/>
</dbReference>
<evidence type="ECO:0000313" key="3">
    <source>
        <dbReference type="EMBL" id="WNM59976.1"/>
    </source>
</evidence>